<dbReference type="PANTHER" id="PTHR43395">
    <property type="entry name" value="SENSOR HISTIDINE KINASE CHEA"/>
    <property type="match status" value="1"/>
</dbReference>
<dbReference type="SUPFAM" id="SSF47384">
    <property type="entry name" value="Homodimeric domain of signal transducing histidine kinase"/>
    <property type="match status" value="1"/>
</dbReference>
<dbReference type="InterPro" id="IPR004105">
    <property type="entry name" value="CheA-like_dim"/>
</dbReference>
<dbReference type="FunFam" id="3.30.565.10:FF:000016">
    <property type="entry name" value="Chemotaxis protein CheA, putative"/>
    <property type="match status" value="1"/>
</dbReference>
<dbReference type="Proteomes" id="UP000593765">
    <property type="component" value="Chromosome"/>
</dbReference>
<accession>A0A7M2X065</accession>
<evidence type="ECO:0000256" key="10">
    <source>
        <dbReference type="ARBA" id="ARBA00023012"/>
    </source>
</evidence>
<reference evidence="17 18" key="1">
    <citation type="submission" date="2020-10" db="EMBL/GenBank/DDBJ databases">
        <title>Wide distribution of Phycisphaera-like planctomycetes from WD2101 soil group in peatlands and genome analysis of the first cultivated representative.</title>
        <authorList>
            <person name="Dedysh S.N."/>
            <person name="Beletsky A.V."/>
            <person name="Ivanova A."/>
            <person name="Kulichevskaya I.S."/>
            <person name="Suzina N.E."/>
            <person name="Philippov D.A."/>
            <person name="Rakitin A.L."/>
            <person name="Mardanov A.V."/>
            <person name="Ravin N.V."/>
        </authorList>
    </citation>
    <scope>NUCLEOTIDE SEQUENCE [LARGE SCALE GENOMIC DNA]</scope>
    <source>
        <strain evidence="17 18">M1803</strain>
    </source>
</reference>
<evidence type="ECO:0000313" key="18">
    <source>
        <dbReference type="Proteomes" id="UP000593765"/>
    </source>
</evidence>
<dbReference type="Gene3D" id="2.30.30.40">
    <property type="entry name" value="SH3 Domains"/>
    <property type="match status" value="1"/>
</dbReference>
<dbReference type="GO" id="GO:0005524">
    <property type="term" value="F:ATP binding"/>
    <property type="evidence" value="ECO:0007669"/>
    <property type="project" value="UniProtKB-KW"/>
</dbReference>
<feature type="domain" description="CheW-like" evidence="15">
    <location>
        <begin position="587"/>
        <end position="722"/>
    </location>
</feature>
<keyword evidence="10" id="KW-0902">Two-component regulatory system</keyword>
<comment type="function">
    <text evidence="11">Involved in the transmission of sensory signals from the chemoreceptors to the flagellar motors. CheA is autophosphorylated; it can transfer its phosphate group to either CheB or CheY.</text>
</comment>
<keyword evidence="8" id="KW-0418">Kinase</keyword>
<evidence type="ECO:0000256" key="1">
    <source>
        <dbReference type="ARBA" id="ARBA00000085"/>
    </source>
</evidence>
<feature type="domain" description="HPt" evidence="16">
    <location>
        <begin position="123"/>
        <end position="227"/>
    </location>
</feature>
<evidence type="ECO:0000313" key="17">
    <source>
        <dbReference type="EMBL" id="QOV91044.1"/>
    </source>
</evidence>
<dbReference type="RefSeq" id="WP_206294153.1">
    <property type="nucleotide sequence ID" value="NZ_CP063458.1"/>
</dbReference>
<dbReference type="InterPro" id="IPR036097">
    <property type="entry name" value="HisK_dim/P_sf"/>
</dbReference>
<evidence type="ECO:0000259" key="14">
    <source>
        <dbReference type="PROSITE" id="PS50109"/>
    </source>
</evidence>
<sequence>MADQLLPIIEGLAAGVIAADLNDPHGLAQLHESFGAAAKVARDSGAATHEELGRAAERGASLLEAIILQEVANAQAAMDEIGAILTQLQQSVDGGSESVKPQAAEHPPAEASPYDGPEPDFSVQTDTADLAREFINEATTHIDAAEAALLALEESPEDPEPVKTLFRAVHTIKGTAGFVNLKQIPRLAHSCENLLDLARQGKIAVIGKTADLVLESIDRLKSMVAELSKAVERNGVQPQDAALGELIDRINTASRQTDAAPSPAPAAKPAPVAVVEKPVVVPTVEKTPAVPQAPVEEPKKLPAVVAEVAETEAVVAPRPAAATDAAPPQARSNDATVKVSTDRLDRLIDSVGELVIAQSMLEQSIGHGGGDGSGTSGATRGLSHLGKLTRELQDLAMSMRMVPIQGVFQKMARLARDLTRKSEKQISFTTVGGETELDRNLVEAISDPLVHMIRNAADHGIEPADVREKAGKPREGHLELRAYHQGGSVVIEIRDDGKGLVKSKIVAKAVERGIIRADEQLSDQEIFGLIFHAGLSTAEKVTDVSGRGVGMDVVKRNIESLRGRIEIESVEGKGTTFTVRLPLTLALIDGLVARVGDQRFIVPLLGVEQSLRLTHGQVSTVHGRGELCMCRGSLLPVVRLHRLFNIEPAFTEPTECLAIIVQDNVRRCCLLVDALVGRQQVVIKSLGDTIGRSKGVAGGAILGDGKVSLILDVPSLLDIGNG</sequence>
<feature type="modified residue" description="Phosphohistidine" evidence="12">
    <location>
        <position position="170"/>
    </location>
</feature>
<dbReference type="InterPro" id="IPR037006">
    <property type="entry name" value="CheA-like_homodim_sf"/>
</dbReference>
<keyword evidence="6" id="KW-0808">Transferase</keyword>
<dbReference type="PRINTS" id="PR00344">
    <property type="entry name" value="BCTRLSENSOR"/>
</dbReference>
<dbReference type="Pfam" id="PF01627">
    <property type="entry name" value="Hpt"/>
    <property type="match status" value="1"/>
</dbReference>
<evidence type="ECO:0000256" key="8">
    <source>
        <dbReference type="ARBA" id="ARBA00022777"/>
    </source>
</evidence>
<feature type="region of interest" description="Disordered" evidence="13">
    <location>
        <begin position="93"/>
        <end position="120"/>
    </location>
</feature>
<dbReference type="GO" id="GO:0006935">
    <property type="term" value="P:chemotaxis"/>
    <property type="evidence" value="ECO:0007669"/>
    <property type="project" value="UniProtKB-KW"/>
</dbReference>
<gene>
    <name evidence="17" type="ORF">IPV69_06700</name>
</gene>
<comment type="catalytic activity">
    <reaction evidence="1">
        <text>ATP + protein L-histidine = ADP + protein N-phospho-L-histidine.</text>
        <dbReference type="EC" id="2.7.13.3"/>
    </reaction>
</comment>
<evidence type="ECO:0000259" key="16">
    <source>
        <dbReference type="PROSITE" id="PS50894"/>
    </source>
</evidence>
<dbReference type="KEGG" id="hbs:IPV69_06700"/>
<dbReference type="CDD" id="cd00731">
    <property type="entry name" value="CheA_reg"/>
    <property type="match status" value="1"/>
</dbReference>
<dbReference type="Gene3D" id="1.20.120.160">
    <property type="entry name" value="HPT domain"/>
    <property type="match status" value="1"/>
</dbReference>
<dbReference type="EC" id="2.7.13.3" evidence="2"/>
<dbReference type="InterPro" id="IPR036061">
    <property type="entry name" value="CheW-like_dom_sf"/>
</dbReference>
<evidence type="ECO:0000256" key="7">
    <source>
        <dbReference type="ARBA" id="ARBA00022741"/>
    </source>
</evidence>
<dbReference type="SMART" id="SM00260">
    <property type="entry name" value="CheW"/>
    <property type="match status" value="1"/>
</dbReference>
<dbReference type="InterPro" id="IPR003594">
    <property type="entry name" value="HATPase_dom"/>
</dbReference>
<dbReference type="Pfam" id="PF02518">
    <property type="entry name" value="HATPase_c"/>
    <property type="match status" value="1"/>
</dbReference>
<dbReference type="PROSITE" id="PS50851">
    <property type="entry name" value="CHEW"/>
    <property type="match status" value="1"/>
</dbReference>
<dbReference type="CDD" id="cd00088">
    <property type="entry name" value="HPT"/>
    <property type="match status" value="1"/>
</dbReference>
<dbReference type="SMART" id="SM00387">
    <property type="entry name" value="HATPase_c"/>
    <property type="match status" value="1"/>
</dbReference>
<dbReference type="EMBL" id="CP063458">
    <property type="protein sequence ID" value="QOV91044.1"/>
    <property type="molecule type" value="Genomic_DNA"/>
</dbReference>
<evidence type="ECO:0000259" key="15">
    <source>
        <dbReference type="PROSITE" id="PS50851"/>
    </source>
</evidence>
<evidence type="ECO:0000256" key="2">
    <source>
        <dbReference type="ARBA" id="ARBA00012438"/>
    </source>
</evidence>
<evidence type="ECO:0000256" key="13">
    <source>
        <dbReference type="SAM" id="MobiDB-lite"/>
    </source>
</evidence>
<dbReference type="Pfam" id="PF02895">
    <property type="entry name" value="H-kinase_dim"/>
    <property type="match status" value="1"/>
</dbReference>
<protein>
    <recommendedName>
        <fullName evidence="3">Chemotaxis protein CheA</fullName>
        <ecNumber evidence="2">2.7.13.3</ecNumber>
    </recommendedName>
</protein>
<evidence type="ECO:0000256" key="9">
    <source>
        <dbReference type="ARBA" id="ARBA00022840"/>
    </source>
</evidence>
<keyword evidence="18" id="KW-1185">Reference proteome</keyword>
<dbReference type="SMART" id="SM00073">
    <property type="entry name" value="HPT"/>
    <property type="match status" value="1"/>
</dbReference>
<dbReference type="AlphaFoldDB" id="A0A7M2X065"/>
<dbReference type="PROSITE" id="PS50109">
    <property type="entry name" value="HIS_KIN"/>
    <property type="match status" value="1"/>
</dbReference>
<dbReference type="InterPro" id="IPR005467">
    <property type="entry name" value="His_kinase_dom"/>
</dbReference>
<dbReference type="PANTHER" id="PTHR43395:SF10">
    <property type="entry name" value="CHEMOTAXIS PROTEIN CHEA"/>
    <property type="match status" value="1"/>
</dbReference>
<dbReference type="SUPFAM" id="SSF50341">
    <property type="entry name" value="CheW-like"/>
    <property type="match status" value="1"/>
</dbReference>
<dbReference type="InterPro" id="IPR051315">
    <property type="entry name" value="Bact_Chemotaxis_CheA"/>
</dbReference>
<dbReference type="GO" id="GO:0005737">
    <property type="term" value="C:cytoplasm"/>
    <property type="evidence" value="ECO:0007669"/>
    <property type="project" value="InterPro"/>
</dbReference>
<dbReference type="InterPro" id="IPR004358">
    <property type="entry name" value="Sig_transdc_His_kin-like_C"/>
</dbReference>
<dbReference type="Gene3D" id="1.10.287.560">
    <property type="entry name" value="Histidine kinase CheA-like, homodimeric domain"/>
    <property type="match status" value="1"/>
</dbReference>
<evidence type="ECO:0000256" key="11">
    <source>
        <dbReference type="ARBA" id="ARBA00035100"/>
    </source>
</evidence>
<dbReference type="GO" id="GO:0000155">
    <property type="term" value="F:phosphorelay sensor kinase activity"/>
    <property type="evidence" value="ECO:0007669"/>
    <property type="project" value="InterPro"/>
</dbReference>
<dbReference type="InterPro" id="IPR036641">
    <property type="entry name" value="HPT_dom_sf"/>
</dbReference>
<evidence type="ECO:0000256" key="12">
    <source>
        <dbReference type="PROSITE-ProRule" id="PRU00110"/>
    </source>
</evidence>
<keyword evidence="9" id="KW-0067">ATP-binding</keyword>
<dbReference type="SUPFAM" id="SSF55874">
    <property type="entry name" value="ATPase domain of HSP90 chaperone/DNA topoisomerase II/histidine kinase"/>
    <property type="match status" value="1"/>
</dbReference>
<dbReference type="Gene3D" id="3.30.565.10">
    <property type="entry name" value="Histidine kinase-like ATPase, C-terminal domain"/>
    <property type="match status" value="1"/>
</dbReference>
<dbReference type="InterPro" id="IPR002545">
    <property type="entry name" value="CheW-lke_dom"/>
</dbReference>
<keyword evidence="5 12" id="KW-0597">Phosphoprotein</keyword>
<dbReference type="InterPro" id="IPR008207">
    <property type="entry name" value="Sig_transdc_His_kin_Hpt_dom"/>
</dbReference>
<organism evidence="17 18">
    <name type="scientific">Humisphaera borealis</name>
    <dbReference type="NCBI Taxonomy" id="2807512"/>
    <lineage>
        <taxon>Bacteria</taxon>
        <taxon>Pseudomonadati</taxon>
        <taxon>Planctomycetota</taxon>
        <taxon>Phycisphaerae</taxon>
        <taxon>Tepidisphaerales</taxon>
        <taxon>Tepidisphaeraceae</taxon>
        <taxon>Humisphaera</taxon>
    </lineage>
</organism>
<dbReference type="SMART" id="SM01231">
    <property type="entry name" value="H-kinase_dim"/>
    <property type="match status" value="1"/>
</dbReference>
<name>A0A7M2X065_9BACT</name>
<evidence type="ECO:0000256" key="5">
    <source>
        <dbReference type="ARBA" id="ARBA00022553"/>
    </source>
</evidence>
<evidence type="ECO:0000256" key="4">
    <source>
        <dbReference type="ARBA" id="ARBA00022500"/>
    </source>
</evidence>
<dbReference type="PROSITE" id="PS50894">
    <property type="entry name" value="HPT"/>
    <property type="match status" value="1"/>
</dbReference>
<keyword evidence="7" id="KW-0547">Nucleotide-binding</keyword>
<keyword evidence="4" id="KW-0145">Chemotaxis</keyword>
<dbReference type="InterPro" id="IPR036890">
    <property type="entry name" value="HATPase_C_sf"/>
</dbReference>
<evidence type="ECO:0000256" key="6">
    <source>
        <dbReference type="ARBA" id="ARBA00022679"/>
    </source>
</evidence>
<dbReference type="Pfam" id="PF01584">
    <property type="entry name" value="CheW"/>
    <property type="match status" value="1"/>
</dbReference>
<evidence type="ECO:0000256" key="3">
    <source>
        <dbReference type="ARBA" id="ARBA00021495"/>
    </source>
</evidence>
<dbReference type="SUPFAM" id="SSF47226">
    <property type="entry name" value="Histidine-containing phosphotransfer domain, HPT domain"/>
    <property type="match status" value="1"/>
</dbReference>
<dbReference type="CDD" id="cd16916">
    <property type="entry name" value="HATPase_CheA-like"/>
    <property type="match status" value="1"/>
</dbReference>
<feature type="domain" description="Histidine kinase" evidence="14">
    <location>
        <begin position="384"/>
        <end position="585"/>
    </location>
</feature>
<proteinExistence type="predicted"/>